<dbReference type="Proteomes" id="UP000016649">
    <property type="component" value="Unassembled WGS sequence"/>
</dbReference>
<comment type="caution">
    <text evidence="1">The sequence shown here is derived from an EMBL/GenBank/DDBJ whole genome shotgun (WGS) entry which is preliminary data.</text>
</comment>
<gene>
    <name evidence="1" type="ORF">HMPREF9193_00647</name>
</gene>
<protein>
    <submittedName>
        <fullName evidence="1">Uncharacterized protein</fullName>
    </submittedName>
</protein>
<sequence>MRKRLLLFFINIFIFSLFSYSQSIKKLPVKVLTNIQLPTVEEIEEREKLLSIITLCREQILREISPSFFKKKKLKVIGYIDPEIKSFYTKKKIIKTNKNIIYIITIDNIDFPIERKPFIDGIEVFSSYSEKIYIHNKYVYLDCWKFFKTNKNFSYILKELDNKKLEVKVQR</sequence>
<reference evidence="1 2" key="1">
    <citation type="submission" date="2013-08" db="EMBL/GenBank/DDBJ databases">
        <authorList>
            <person name="Weinstock G."/>
            <person name="Sodergren E."/>
            <person name="Wylie T."/>
            <person name="Fulton L."/>
            <person name="Fulton R."/>
            <person name="Fronick C."/>
            <person name="O'Laughlin M."/>
            <person name="Godfrey J."/>
            <person name="Miner T."/>
            <person name="Herter B."/>
            <person name="Appelbaum E."/>
            <person name="Cordes M."/>
            <person name="Lek S."/>
            <person name="Wollam A."/>
            <person name="Pepin K.H."/>
            <person name="Palsikar V.B."/>
            <person name="Mitreva M."/>
            <person name="Wilson R.K."/>
        </authorList>
    </citation>
    <scope>NUCLEOTIDE SEQUENCE [LARGE SCALE GENOMIC DNA]</scope>
    <source>
        <strain evidence="1 2">ATCC 700332</strain>
    </source>
</reference>
<accession>A0ABN0P0A8</accession>
<dbReference type="RefSeq" id="WP_021686495.1">
    <property type="nucleotide sequence ID" value="NZ_KI260556.1"/>
</dbReference>
<evidence type="ECO:0000313" key="2">
    <source>
        <dbReference type="Proteomes" id="UP000016649"/>
    </source>
</evidence>
<organism evidence="1 2">
    <name type="scientific">Treponema lecithinolyticum ATCC 700332</name>
    <dbReference type="NCBI Taxonomy" id="1321815"/>
    <lineage>
        <taxon>Bacteria</taxon>
        <taxon>Pseudomonadati</taxon>
        <taxon>Spirochaetota</taxon>
        <taxon>Spirochaetia</taxon>
        <taxon>Spirochaetales</taxon>
        <taxon>Treponemataceae</taxon>
        <taxon>Treponema</taxon>
    </lineage>
</organism>
<name>A0ABN0P0A8_TRELE</name>
<proteinExistence type="predicted"/>
<dbReference type="EMBL" id="AWVH01000013">
    <property type="protein sequence ID" value="ERJ93926.1"/>
    <property type="molecule type" value="Genomic_DNA"/>
</dbReference>
<keyword evidence="2" id="KW-1185">Reference proteome</keyword>
<evidence type="ECO:0000313" key="1">
    <source>
        <dbReference type="EMBL" id="ERJ93926.1"/>
    </source>
</evidence>